<keyword evidence="1" id="KW-0472">Membrane</keyword>
<dbReference type="OrthoDB" id="892723at2"/>
<dbReference type="RefSeq" id="WP_076420677.1">
    <property type="nucleotide sequence ID" value="NZ_FTNM01000001.1"/>
</dbReference>
<dbReference type="STRING" id="1077936.SAMN05421545_0355"/>
<keyword evidence="1" id="KW-1133">Transmembrane helix</keyword>
<gene>
    <name evidence="2" type="ORF">SAMN05421545_0355</name>
</gene>
<dbReference type="InterPro" id="IPR011990">
    <property type="entry name" value="TPR-like_helical_dom_sf"/>
</dbReference>
<dbReference type="EMBL" id="FTNM01000001">
    <property type="protein sequence ID" value="SIQ53269.1"/>
    <property type="molecule type" value="Genomic_DNA"/>
</dbReference>
<dbReference type="SUPFAM" id="SSF48452">
    <property type="entry name" value="TPR-like"/>
    <property type="match status" value="1"/>
</dbReference>
<protein>
    <recommendedName>
        <fullName evidence="4">Tetratricopeptide repeat-containing protein</fullName>
    </recommendedName>
</protein>
<keyword evidence="3" id="KW-1185">Reference proteome</keyword>
<dbReference type="AlphaFoldDB" id="A0A1N6TIR0"/>
<sequence length="310" mass="35491">MHTDKDLDFIDGYLEGTLSEEQRAAFEARISEDTEFNETYEFILSVREASKIADEVRRIKDMLRAEPLGEFNANTTSEGKTISIANESEKATLEYRESIEKTKSFSLWPYVKYASIAATIAVILFIWQPTRSTNEEIFASYTSGDLGGHKLAMRESVNYSKDYSYRENDYDGLNPIKDNLRGGESKPEDYTHDEWQEVMRAIEMIHTHEYSKAKKIFSSILKPNESNTQLLLYYAIARLHTNEVEKAVLTLEHLKGGTGSSSESIDFHLAMGYIKIGRVRDARALLKKVRDNEGELSEEASTILKSMRWF</sequence>
<evidence type="ECO:0008006" key="4">
    <source>
        <dbReference type="Google" id="ProtNLM"/>
    </source>
</evidence>
<name>A0A1N6TIR0_9BACT</name>
<accession>A0A1N6TIR0</accession>
<evidence type="ECO:0000256" key="1">
    <source>
        <dbReference type="SAM" id="Phobius"/>
    </source>
</evidence>
<organism evidence="2 3">
    <name type="scientific">Pontibacter lucknowensis</name>
    <dbReference type="NCBI Taxonomy" id="1077936"/>
    <lineage>
        <taxon>Bacteria</taxon>
        <taxon>Pseudomonadati</taxon>
        <taxon>Bacteroidota</taxon>
        <taxon>Cytophagia</taxon>
        <taxon>Cytophagales</taxon>
        <taxon>Hymenobacteraceae</taxon>
        <taxon>Pontibacter</taxon>
    </lineage>
</organism>
<reference evidence="3" key="1">
    <citation type="submission" date="2017-01" db="EMBL/GenBank/DDBJ databases">
        <authorList>
            <person name="Varghese N."/>
            <person name="Submissions S."/>
        </authorList>
    </citation>
    <scope>NUCLEOTIDE SEQUENCE [LARGE SCALE GENOMIC DNA]</scope>
    <source>
        <strain evidence="3">DM9</strain>
    </source>
</reference>
<keyword evidence="1" id="KW-0812">Transmembrane</keyword>
<proteinExistence type="predicted"/>
<evidence type="ECO:0000313" key="2">
    <source>
        <dbReference type="EMBL" id="SIQ53269.1"/>
    </source>
</evidence>
<dbReference type="Gene3D" id="1.25.40.10">
    <property type="entry name" value="Tetratricopeptide repeat domain"/>
    <property type="match status" value="1"/>
</dbReference>
<evidence type="ECO:0000313" key="3">
    <source>
        <dbReference type="Proteomes" id="UP000185924"/>
    </source>
</evidence>
<feature type="transmembrane region" description="Helical" evidence="1">
    <location>
        <begin position="110"/>
        <end position="127"/>
    </location>
</feature>
<dbReference type="Proteomes" id="UP000185924">
    <property type="component" value="Unassembled WGS sequence"/>
</dbReference>